<dbReference type="RefSeq" id="XP_007728476.1">
    <property type="nucleotide sequence ID" value="XM_007730286.1"/>
</dbReference>
<evidence type="ECO:0000313" key="2">
    <source>
        <dbReference type="EMBL" id="EXJ91586.1"/>
    </source>
</evidence>
<evidence type="ECO:0000313" key="3">
    <source>
        <dbReference type="Proteomes" id="UP000019478"/>
    </source>
</evidence>
<reference evidence="2 3" key="1">
    <citation type="submission" date="2013-03" db="EMBL/GenBank/DDBJ databases">
        <title>The Genome Sequence of Capronia epimyces CBS 606.96.</title>
        <authorList>
            <consortium name="The Broad Institute Genomics Platform"/>
            <person name="Cuomo C."/>
            <person name="de Hoog S."/>
            <person name="Gorbushina A."/>
            <person name="Walker B."/>
            <person name="Young S.K."/>
            <person name="Zeng Q."/>
            <person name="Gargeya S."/>
            <person name="Fitzgerald M."/>
            <person name="Haas B."/>
            <person name="Abouelleil A."/>
            <person name="Allen A.W."/>
            <person name="Alvarado L."/>
            <person name="Arachchi H.M."/>
            <person name="Berlin A.M."/>
            <person name="Chapman S.B."/>
            <person name="Gainer-Dewar J."/>
            <person name="Goldberg J."/>
            <person name="Griggs A."/>
            <person name="Gujja S."/>
            <person name="Hansen M."/>
            <person name="Howarth C."/>
            <person name="Imamovic A."/>
            <person name="Ireland A."/>
            <person name="Larimer J."/>
            <person name="McCowan C."/>
            <person name="Murphy C."/>
            <person name="Pearson M."/>
            <person name="Poon T.W."/>
            <person name="Priest M."/>
            <person name="Roberts A."/>
            <person name="Saif S."/>
            <person name="Shea T."/>
            <person name="Sisk P."/>
            <person name="Sykes S."/>
            <person name="Wortman J."/>
            <person name="Nusbaum C."/>
            <person name="Birren B."/>
        </authorList>
    </citation>
    <scope>NUCLEOTIDE SEQUENCE [LARGE SCALE GENOMIC DNA]</scope>
    <source>
        <strain evidence="2 3">CBS 606.96</strain>
    </source>
</reference>
<feature type="compositionally biased region" description="Low complexity" evidence="1">
    <location>
        <begin position="112"/>
        <end position="130"/>
    </location>
</feature>
<dbReference type="HOGENOM" id="CLU_075603_0_0_1"/>
<feature type="compositionally biased region" description="Polar residues" evidence="1">
    <location>
        <begin position="144"/>
        <end position="154"/>
    </location>
</feature>
<feature type="compositionally biased region" description="Low complexity" evidence="1">
    <location>
        <begin position="248"/>
        <end position="257"/>
    </location>
</feature>
<feature type="compositionally biased region" description="Low complexity" evidence="1">
    <location>
        <begin position="201"/>
        <end position="238"/>
    </location>
</feature>
<gene>
    <name evidence="2" type="ORF">A1O3_00134</name>
</gene>
<name>W9YQP4_9EURO</name>
<organism evidence="2 3">
    <name type="scientific">Capronia epimyces CBS 606.96</name>
    <dbReference type="NCBI Taxonomy" id="1182542"/>
    <lineage>
        <taxon>Eukaryota</taxon>
        <taxon>Fungi</taxon>
        <taxon>Dikarya</taxon>
        <taxon>Ascomycota</taxon>
        <taxon>Pezizomycotina</taxon>
        <taxon>Eurotiomycetes</taxon>
        <taxon>Chaetothyriomycetidae</taxon>
        <taxon>Chaetothyriales</taxon>
        <taxon>Herpotrichiellaceae</taxon>
        <taxon>Capronia</taxon>
    </lineage>
</organism>
<feature type="region of interest" description="Disordered" evidence="1">
    <location>
        <begin position="54"/>
        <end position="80"/>
    </location>
</feature>
<feature type="compositionally biased region" description="Low complexity" evidence="1">
    <location>
        <begin position="171"/>
        <end position="193"/>
    </location>
</feature>
<dbReference type="AlphaFoldDB" id="W9YQP4"/>
<sequence>MRRRGYSIGPAKGYIEGLEHRLHEAESLLLALLPLISPDQLNCAADSLLVESTTNSNTKGLNSRDSHSPTPRAMRNSPPVLNKKTGIEYWESFPLDTVENIRKWQQDCAMHSSQLPPLSNQSLLDNSSDDLQSHPRSHSHHSSTAQHAQGNAPGSRSRPRSVDISLQNHPASTSASTAAPFRSVSSESSYRSETGTPVNVSQQHPHSHSSIPATIANPSSSSSRRQNQIQSQSQSQPRPHWQSLSLFPPSNNNNNPSGANIGAEALLLQSFADSTSWAPQSQSQSQNMSGMNMSMSTSVDPGMSADNGSGPMEIDTGFFATDLQRRLFW</sequence>
<dbReference type="eggNOG" id="ENOG502SYIX">
    <property type="taxonomic scope" value="Eukaryota"/>
</dbReference>
<comment type="caution">
    <text evidence="2">The sequence shown here is derived from an EMBL/GenBank/DDBJ whole genome shotgun (WGS) entry which is preliminary data.</text>
</comment>
<dbReference type="OrthoDB" id="10261408at2759"/>
<feature type="region of interest" description="Disordered" evidence="1">
    <location>
        <begin position="112"/>
        <end position="260"/>
    </location>
</feature>
<dbReference type="EMBL" id="AMGY01000001">
    <property type="protein sequence ID" value="EXJ91586.1"/>
    <property type="molecule type" value="Genomic_DNA"/>
</dbReference>
<proteinExistence type="predicted"/>
<dbReference type="GeneID" id="19164276"/>
<dbReference type="Proteomes" id="UP000019478">
    <property type="component" value="Unassembled WGS sequence"/>
</dbReference>
<keyword evidence="3" id="KW-1185">Reference proteome</keyword>
<protein>
    <submittedName>
        <fullName evidence="2">Uncharacterized protein</fullName>
    </submittedName>
</protein>
<evidence type="ECO:0000256" key="1">
    <source>
        <dbReference type="SAM" id="MobiDB-lite"/>
    </source>
</evidence>
<accession>W9YQP4</accession>